<sequence>MVLSKVSTVVRKVASKVLDLEQTGLNEQYKMIKEASRNSKFELEVEELSQLIKLLREKHAVDSIVVAYNNGSLLISSNGSDLKEAITGTAMLSYIRSEIPKSESVFIKKSKGWYMLYPFSKKVYIVHAASNLHNVELKAIADDLESFLKKHSD</sequence>
<gene>
    <name evidence="1" type="ORF">HA222_04690</name>
    <name evidence="2" type="ORF">HA227_03650</name>
    <name evidence="3" type="ORF">J4478_00630</name>
</gene>
<name>A0A7J4JWU1_9ARCH</name>
<dbReference type="EMBL" id="DUFJ01000078">
    <property type="protein sequence ID" value="HIH33323.1"/>
    <property type="molecule type" value="Genomic_DNA"/>
</dbReference>
<evidence type="ECO:0008006" key="5">
    <source>
        <dbReference type="Google" id="ProtNLM"/>
    </source>
</evidence>
<dbReference type="EMBL" id="JAGVWB010000004">
    <property type="protein sequence ID" value="MBS3057889.1"/>
    <property type="molecule type" value="Genomic_DNA"/>
</dbReference>
<dbReference type="Proteomes" id="UP000590964">
    <property type="component" value="Unassembled WGS sequence"/>
</dbReference>
<reference evidence="3" key="3">
    <citation type="submission" date="2021-05" db="EMBL/GenBank/DDBJ databases">
        <title>Protein family content uncovers lineage relationships and bacterial pathway maintenance mechanisms in DPANN archaea.</title>
        <authorList>
            <person name="Castelle C.J."/>
            <person name="Meheust R."/>
            <person name="Jaffe A.L."/>
            <person name="Seitz K."/>
            <person name="Gong X."/>
            <person name="Baker B.J."/>
            <person name="Banfield J.F."/>
        </authorList>
    </citation>
    <scope>NUCLEOTIDE SEQUENCE</scope>
    <source>
        <strain evidence="3">RIFCSPLOWO2_01_FULL_43_13</strain>
    </source>
</reference>
<proteinExistence type="predicted"/>
<evidence type="ECO:0000313" key="1">
    <source>
        <dbReference type="EMBL" id="HIH21924.1"/>
    </source>
</evidence>
<dbReference type="Proteomes" id="UP000527315">
    <property type="component" value="Unassembled WGS sequence"/>
</dbReference>
<accession>A0A7J4JWU1</accession>
<dbReference type="Proteomes" id="UP000680185">
    <property type="component" value="Unassembled WGS sequence"/>
</dbReference>
<organism evidence="1 4">
    <name type="scientific">Candidatus Iainarchaeum sp</name>
    <dbReference type="NCBI Taxonomy" id="3101447"/>
    <lineage>
        <taxon>Archaea</taxon>
        <taxon>Candidatus Iainarchaeota</taxon>
        <taxon>Candidatus Iainarchaeia</taxon>
        <taxon>Candidatus Iainarchaeales</taxon>
        <taxon>Candidatus Iainarchaeaceae</taxon>
        <taxon>Candidatus Iainarchaeum</taxon>
    </lineage>
</organism>
<protein>
    <recommendedName>
        <fullName evidence="5">Roadblock/LAMTOR2 domain-containing protein</fullName>
    </recommendedName>
</protein>
<reference evidence="2 4" key="1">
    <citation type="journal article" date="2020" name="bioRxiv">
        <title>A rank-normalized archaeal taxonomy based on genome phylogeny resolves widespread incomplete and uneven classifications.</title>
        <authorList>
            <person name="Rinke C."/>
            <person name="Chuvochina M."/>
            <person name="Mussig A.J."/>
            <person name="Chaumeil P.-A."/>
            <person name="Waite D.W."/>
            <person name="Whitman W.B."/>
            <person name="Parks D.H."/>
            <person name="Hugenholtz P."/>
        </authorList>
    </citation>
    <scope>NUCLEOTIDE SEQUENCE [LARGE SCALE GENOMIC DNA]</scope>
    <source>
        <strain evidence="2">UBA10036</strain>
    </source>
</reference>
<evidence type="ECO:0000313" key="2">
    <source>
        <dbReference type="EMBL" id="HIH33323.1"/>
    </source>
</evidence>
<reference evidence="3" key="2">
    <citation type="submission" date="2021-03" db="EMBL/GenBank/DDBJ databases">
        <authorList>
            <person name="Jaffe A."/>
        </authorList>
    </citation>
    <scope>NUCLEOTIDE SEQUENCE</scope>
    <source>
        <strain evidence="3">RIFCSPLOWO2_01_FULL_43_13</strain>
    </source>
</reference>
<dbReference type="EMBL" id="DUFW01000082">
    <property type="protein sequence ID" value="HIH21924.1"/>
    <property type="molecule type" value="Genomic_DNA"/>
</dbReference>
<evidence type="ECO:0000313" key="4">
    <source>
        <dbReference type="Proteomes" id="UP000590964"/>
    </source>
</evidence>
<dbReference type="AlphaFoldDB" id="A0A7J4JWU1"/>
<evidence type="ECO:0000313" key="3">
    <source>
        <dbReference type="EMBL" id="MBS3057889.1"/>
    </source>
</evidence>
<comment type="caution">
    <text evidence="1">The sequence shown here is derived from an EMBL/GenBank/DDBJ whole genome shotgun (WGS) entry which is preliminary data.</text>
</comment>